<evidence type="ECO:0000313" key="3">
    <source>
        <dbReference type="Proteomes" id="UP000593566"/>
    </source>
</evidence>
<comment type="similarity">
    <text evidence="1">Belongs to the asaB hydroxylase/desaturase family.</text>
</comment>
<keyword evidence="3" id="KW-1185">Reference proteome</keyword>
<proteinExistence type="inferred from homology"/>
<dbReference type="EMBL" id="JACCJB010000002">
    <property type="protein sequence ID" value="KAF6229943.1"/>
    <property type="molecule type" value="Genomic_DNA"/>
</dbReference>
<name>A0A8H6FJZ5_9LECA</name>
<organism evidence="2 3">
    <name type="scientific">Letharia lupina</name>
    <dbReference type="NCBI Taxonomy" id="560253"/>
    <lineage>
        <taxon>Eukaryota</taxon>
        <taxon>Fungi</taxon>
        <taxon>Dikarya</taxon>
        <taxon>Ascomycota</taxon>
        <taxon>Pezizomycotina</taxon>
        <taxon>Lecanoromycetes</taxon>
        <taxon>OSLEUM clade</taxon>
        <taxon>Lecanoromycetidae</taxon>
        <taxon>Lecanorales</taxon>
        <taxon>Lecanorineae</taxon>
        <taxon>Parmeliaceae</taxon>
        <taxon>Letharia</taxon>
    </lineage>
</organism>
<dbReference type="InterPro" id="IPR044053">
    <property type="entry name" value="AsaB-like"/>
</dbReference>
<dbReference type="PANTHER" id="PTHR34598">
    <property type="entry name" value="BLL6449 PROTEIN"/>
    <property type="match status" value="1"/>
</dbReference>
<protein>
    <submittedName>
        <fullName evidence="2">Uncharacterized protein</fullName>
    </submittedName>
</protein>
<accession>A0A8H6FJZ5</accession>
<gene>
    <name evidence="2" type="ORF">HO133_004280</name>
</gene>
<dbReference type="PANTHER" id="PTHR34598:SF3">
    <property type="entry name" value="OXIDOREDUCTASE AN1597"/>
    <property type="match status" value="1"/>
</dbReference>
<dbReference type="Proteomes" id="UP000593566">
    <property type="component" value="Unassembled WGS sequence"/>
</dbReference>
<dbReference type="AlphaFoldDB" id="A0A8H6FJZ5"/>
<sequence length="211" mass="24715">MDEELHHLSFADEKTRLHFLKWQDLYKREKPFQIYIDVPKDAADQRQHNLVFEEGEVTVIKNVRGHEDDYSLDKNGFCYLRHGTALEASRFYDRDAVEETYLPECEELLKSSIEGVDQVCIFDWRVRHHHPSSLTIERSQSVNTLPHPQIRCNDLRKYEGTRIDFNNPVQPLGPATHAHIDQSPAAALRRVQLHLPDEADRLLQGRLRIIK</sequence>
<dbReference type="GeneID" id="59332689"/>
<comment type="caution">
    <text evidence="2">The sequence shown here is derived from an EMBL/GenBank/DDBJ whole genome shotgun (WGS) entry which is preliminary data.</text>
</comment>
<reference evidence="2 3" key="1">
    <citation type="journal article" date="2020" name="Genomics">
        <title>Complete, high-quality genomes from long-read metagenomic sequencing of two wolf lichen thalli reveals enigmatic genome architecture.</title>
        <authorList>
            <person name="McKenzie S.K."/>
            <person name="Walston R.F."/>
            <person name="Allen J.L."/>
        </authorList>
    </citation>
    <scope>NUCLEOTIDE SEQUENCE [LARGE SCALE GENOMIC DNA]</scope>
    <source>
        <strain evidence="2">WasteWater1</strain>
    </source>
</reference>
<evidence type="ECO:0000313" key="2">
    <source>
        <dbReference type="EMBL" id="KAF6229943.1"/>
    </source>
</evidence>
<dbReference type="RefSeq" id="XP_037157200.1">
    <property type="nucleotide sequence ID" value="XM_037295199.1"/>
</dbReference>
<dbReference type="GO" id="GO:0016491">
    <property type="term" value="F:oxidoreductase activity"/>
    <property type="evidence" value="ECO:0007669"/>
    <property type="project" value="InterPro"/>
</dbReference>
<evidence type="ECO:0000256" key="1">
    <source>
        <dbReference type="ARBA" id="ARBA00023604"/>
    </source>
</evidence>